<proteinExistence type="predicted"/>
<feature type="transmembrane region" description="Helical" evidence="1">
    <location>
        <begin position="172"/>
        <end position="191"/>
    </location>
</feature>
<dbReference type="Proteomes" id="UP000287651">
    <property type="component" value="Unassembled WGS sequence"/>
</dbReference>
<gene>
    <name evidence="2" type="ORF">B296_00011735</name>
</gene>
<organism evidence="2 3">
    <name type="scientific">Ensete ventricosum</name>
    <name type="common">Abyssinian banana</name>
    <name type="synonym">Musa ensete</name>
    <dbReference type="NCBI Taxonomy" id="4639"/>
    <lineage>
        <taxon>Eukaryota</taxon>
        <taxon>Viridiplantae</taxon>
        <taxon>Streptophyta</taxon>
        <taxon>Embryophyta</taxon>
        <taxon>Tracheophyta</taxon>
        <taxon>Spermatophyta</taxon>
        <taxon>Magnoliopsida</taxon>
        <taxon>Liliopsida</taxon>
        <taxon>Zingiberales</taxon>
        <taxon>Musaceae</taxon>
        <taxon>Ensete</taxon>
    </lineage>
</organism>
<dbReference type="AlphaFoldDB" id="A0A427A664"/>
<evidence type="ECO:0000313" key="3">
    <source>
        <dbReference type="Proteomes" id="UP000287651"/>
    </source>
</evidence>
<name>A0A427A664_ENSVE</name>
<sequence length="218" mass="23757">MRFGEARSSFPFIWRKILVRVELKGVVGGHVRLKSDPSTLLVGFEVGPLDCFARGCFYSSLFPTIRVSTAMKWFALYIISSIVVEGFSTKRATSACLISRERKVSLVWSSRQLPPLIWRPPSVPHPTAYSRIVAVLGASWLSLMITCLAPAWCVPPRGMEWSISPGQSRGPWIGFLGGPTLLGLVGLASSVPESLLDRLEAVEVPVEPSSRPTGECGG</sequence>
<evidence type="ECO:0000313" key="2">
    <source>
        <dbReference type="EMBL" id="RRT71725.1"/>
    </source>
</evidence>
<keyword evidence="1" id="KW-0812">Transmembrane</keyword>
<dbReference type="EMBL" id="AMZH03003625">
    <property type="protein sequence ID" value="RRT71725.1"/>
    <property type="molecule type" value="Genomic_DNA"/>
</dbReference>
<keyword evidence="1" id="KW-1133">Transmembrane helix</keyword>
<comment type="caution">
    <text evidence="2">The sequence shown here is derived from an EMBL/GenBank/DDBJ whole genome shotgun (WGS) entry which is preliminary data.</text>
</comment>
<protein>
    <submittedName>
        <fullName evidence="2">Uncharacterized protein</fullName>
    </submittedName>
</protein>
<keyword evidence="1" id="KW-0472">Membrane</keyword>
<accession>A0A427A664</accession>
<reference evidence="2 3" key="1">
    <citation type="journal article" date="2014" name="Agronomy (Basel)">
        <title>A Draft Genome Sequence for Ensete ventricosum, the Drought-Tolerant Tree Against Hunger.</title>
        <authorList>
            <person name="Harrison J."/>
            <person name="Moore K.A."/>
            <person name="Paszkiewicz K."/>
            <person name="Jones T."/>
            <person name="Grant M."/>
            <person name="Ambacheew D."/>
            <person name="Muzemil S."/>
            <person name="Studholme D.J."/>
        </authorList>
    </citation>
    <scope>NUCLEOTIDE SEQUENCE [LARGE SCALE GENOMIC DNA]</scope>
</reference>
<evidence type="ECO:0000256" key="1">
    <source>
        <dbReference type="SAM" id="Phobius"/>
    </source>
</evidence>
<feature type="transmembrane region" description="Helical" evidence="1">
    <location>
        <begin position="132"/>
        <end position="152"/>
    </location>
</feature>